<name>A0ABN2KZQ5_9MICC</name>
<dbReference type="Proteomes" id="UP001501204">
    <property type="component" value="Unassembled WGS sequence"/>
</dbReference>
<evidence type="ECO:0000313" key="5">
    <source>
        <dbReference type="EMBL" id="GAA1770332.1"/>
    </source>
</evidence>
<dbReference type="SMART" id="SM00822">
    <property type="entry name" value="PKS_KR"/>
    <property type="match status" value="1"/>
</dbReference>
<dbReference type="InterPro" id="IPR020904">
    <property type="entry name" value="Sc_DH/Rdtase_CS"/>
</dbReference>
<dbReference type="PRINTS" id="PR00080">
    <property type="entry name" value="SDRFAMILY"/>
</dbReference>
<dbReference type="Pfam" id="PF00106">
    <property type="entry name" value="adh_short"/>
    <property type="match status" value="1"/>
</dbReference>
<evidence type="ECO:0000259" key="4">
    <source>
        <dbReference type="SMART" id="SM00822"/>
    </source>
</evidence>
<evidence type="ECO:0000256" key="3">
    <source>
        <dbReference type="RuleBase" id="RU000363"/>
    </source>
</evidence>
<dbReference type="PRINTS" id="PR00081">
    <property type="entry name" value="GDHRDH"/>
</dbReference>
<proteinExistence type="inferred from homology"/>
<dbReference type="RefSeq" id="WP_344123869.1">
    <property type="nucleotide sequence ID" value="NZ_BAAAOA010000046.1"/>
</dbReference>
<organism evidence="5 6">
    <name type="scientific">Kocuria aegyptia</name>
    <dbReference type="NCBI Taxonomy" id="330943"/>
    <lineage>
        <taxon>Bacteria</taxon>
        <taxon>Bacillati</taxon>
        <taxon>Actinomycetota</taxon>
        <taxon>Actinomycetes</taxon>
        <taxon>Micrococcales</taxon>
        <taxon>Micrococcaceae</taxon>
        <taxon>Kocuria</taxon>
    </lineage>
</organism>
<dbReference type="EMBL" id="BAAAOA010000046">
    <property type="protein sequence ID" value="GAA1770332.1"/>
    <property type="molecule type" value="Genomic_DNA"/>
</dbReference>
<dbReference type="Gene3D" id="3.40.50.720">
    <property type="entry name" value="NAD(P)-binding Rossmann-like Domain"/>
    <property type="match status" value="1"/>
</dbReference>
<dbReference type="InterPro" id="IPR057326">
    <property type="entry name" value="KR_dom"/>
</dbReference>
<dbReference type="SUPFAM" id="SSF51735">
    <property type="entry name" value="NAD(P)-binding Rossmann-fold domains"/>
    <property type="match status" value="1"/>
</dbReference>
<dbReference type="PROSITE" id="PS00061">
    <property type="entry name" value="ADH_SHORT"/>
    <property type="match status" value="1"/>
</dbReference>
<feature type="domain" description="Ketoreductase" evidence="4">
    <location>
        <begin position="12"/>
        <end position="197"/>
    </location>
</feature>
<keyword evidence="6" id="KW-1185">Reference proteome</keyword>
<keyword evidence="2" id="KW-0560">Oxidoreductase</keyword>
<comment type="similarity">
    <text evidence="1 3">Belongs to the short-chain dehydrogenases/reductases (SDR) family.</text>
</comment>
<sequence length="287" mass="30762">MSPSAPFRFAGATAVLTGAAGGIGEQLAHGLAARGSHLVLLDRDEPRLEDVAAAIRRRHPEVRVRTVVADLAELSALPGVAEQILAEDPRIDLLVNNAGVGLGGRFEQVSAEDFDWVMDVNFRAPVVLTRLLLPALLRTPDSHLVNMSSLFGLVAPPGQVAYSSSKFALRGFSEGLRHELSGRVGVTVVHPSGVRTGIARSARLPEGGDLDRARLQRESFDALLTYPANRAAEDILGGIARRRPRLLVAPSAVAPDLLARMLPGSYWAVVGRAAGVLQRLPRRRRRA</sequence>
<evidence type="ECO:0000256" key="2">
    <source>
        <dbReference type="ARBA" id="ARBA00023002"/>
    </source>
</evidence>
<comment type="caution">
    <text evidence="5">The sequence shown here is derived from an EMBL/GenBank/DDBJ whole genome shotgun (WGS) entry which is preliminary data.</text>
</comment>
<accession>A0ABN2KZQ5</accession>
<dbReference type="InterPro" id="IPR002347">
    <property type="entry name" value="SDR_fam"/>
</dbReference>
<protein>
    <submittedName>
        <fullName evidence="5">SDR family NAD(P)-dependent oxidoreductase</fullName>
    </submittedName>
</protein>
<gene>
    <name evidence="5" type="ORF">GCM10009767_30240</name>
</gene>
<dbReference type="PANTHER" id="PTHR44196:SF1">
    <property type="entry name" value="DEHYDROGENASE_REDUCTASE SDR FAMILY MEMBER 7B"/>
    <property type="match status" value="1"/>
</dbReference>
<evidence type="ECO:0000256" key="1">
    <source>
        <dbReference type="ARBA" id="ARBA00006484"/>
    </source>
</evidence>
<dbReference type="PANTHER" id="PTHR44196">
    <property type="entry name" value="DEHYDROGENASE/REDUCTASE SDR FAMILY MEMBER 7B"/>
    <property type="match status" value="1"/>
</dbReference>
<evidence type="ECO:0000313" key="6">
    <source>
        <dbReference type="Proteomes" id="UP001501204"/>
    </source>
</evidence>
<dbReference type="InterPro" id="IPR036291">
    <property type="entry name" value="NAD(P)-bd_dom_sf"/>
</dbReference>
<reference evidence="5 6" key="1">
    <citation type="journal article" date="2019" name="Int. J. Syst. Evol. Microbiol.">
        <title>The Global Catalogue of Microorganisms (GCM) 10K type strain sequencing project: providing services to taxonomists for standard genome sequencing and annotation.</title>
        <authorList>
            <consortium name="The Broad Institute Genomics Platform"/>
            <consortium name="The Broad Institute Genome Sequencing Center for Infectious Disease"/>
            <person name="Wu L."/>
            <person name="Ma J."/>
        </authorList>
    </citation>
    <scope>NUCLEOTIDE SEQUENCE [LARGE SCALE GENOMIC DNA]</scope>
    <source>
        <strain evidence="5 6">JCM 14735</strain>
    </source>
</reference>